<dbReference type="eggNOG" id="arCOG05412">
    <property type="taxonomic scope" value="Archaea"/>
</dbReference>
<dbReference type="PANTHER" id="PTHR10353:SF209">
    <property type="entry name" value="GALACTOLIPID GALACTOSYLTRANSFERASE SFR2, CHLOROPLASTIC"/>
    <property type="match status" value="1"/>
</dbReference>
<evidence type="ECO:0000313" key="6">
    <source>
        <dbReference type="Proteomes" id="UP000001431"/>
    </source>
</evidence>
<evidence type="ECO:0000313" key="5">
    <source>
        <dbReference type="EMBL" id="ABO08056.1"/>
    </source>
</evidence>
<keyword evidence="6" id="KW-1185">Reference proteome</keyword>
<keyword evidence="3" id="KW-0326">Glycosidase</keyword>
<dbReference type="InterPro" id="IPR017853">
    <property type="entry name" value="GH"/>
</dbReference>
<dbReference type="AlphaFoldDB" id="A3MTT9"/>
<dbReference type="HOGENOM" id="CLU_777595_0_0_2"/>
<dbReference type="KEGG" id="pcl:Pcal_0630"/>
<evidence type="ECO:0000256" key="4">
    <source>
        <dbReference type="RuleBase" id="RU003690"/>
    </source>
</evidence>
<dbReference type="OrthoDB" id="84443at2157"/>
<protein>
    <submittedName>
        <fullName evidence="5">Glycoside hydrolase, family 1</fullName>
    </submittedName>
</protein>
<dbReference type="SUPFAM" id="SSF51445">
    <property type="entry name" value="(Trans)glycosidases"/>
    <property type="match status" value="1"/>
</dbReference>
<dbReference type="InterPro" id="IPR001360">
    <property type="entry name" value="Glyco_hydro_1"/>
</dbReference>
<evidence type="ECO:0000256" key="2">
    <source>
        <dbReference type="ARBA" id="ARBA00022801"/>
    </source>
</evidence>
<dbReference type="GO" id="GO:0008422">
    <property type="term" value="F:beta-glucosidase activity"/>
    <property type="evidence" value="ECO:0007669"/>
    <property type="project" value="TreeGrafter"/>
</dbReference>
<organism evidence="5 6">
    <name type="scientific">Pyrobaculum calidifontis (strain DSM 21063 / JCM 11548 / VA1)</name>
    <dbReference type="NCBI Taxonomy" id="410359"/>
    <lineage>
        <taxon>Archaea</taxon>
        <taxon>Thermoproteota</taxon>
        <taxon>Thermoprotei</taxon>
        <taxon>Thermoproteales</taxon>
        <taxon>Thermoproteaceae</taxon>
        <taxon>Pyrobaculum</taxon>
    </lineage>
</organism>
<dbReference type="SMR" id="A3MTT9"/>
<name>A3MTT9_PYRCJ</name>
<dbReference type="STRING" id="410359.Pcal_0630"/>
<comment type="similarity">
    <text evidence="1 4">Belongs to the glycosyl hydrolase 1 family.</text>
</comment>
<sequence length="364" mass="42032">MLIGAAVSPYQHFGFCRCDLPDERGAQHFLFYEEDLDIARGIGLDAFRTGVEWGLLEPREAVYDGETVKLFRTYLSSAKSRGLKLWVTLHHFTNPRWVWKWGGWESREVAKRFLSYVDLVARELGDLIDVALIFNEPNTYAYLAYIRGDLPPYGFLAVKHWRRAQAVINAAIAEARDVLKQYGIPTTFTFSYTKIRASPLLRPVTYALEGHRQYMDMFREMDYTAINYYVVGKFKDLALTYVLEPEELGRVKAPTPLAVTEFGIATRDEELRLQYLCAMANIFQRVKPVAVFWWSFLHGYEWGMGYQPFFALVDVVGTTRVITPLAKSFRKVLESPPPCQLGKLDLGLEWRWDYRNLSSDELSP</sequence>
<dbReference type="EMBL" id="CP000561">
    <property type="protein sequence ID" value="ABO08056.1"/>
    <property type="molecule type" value="Genomic_DNA"/>
</dbReference>
<dbReference type="Pfam" id="PF00232">
    <property type="entry name" value="Glyco_hydro_1"/>
    <property type="match status" value="1"/>
</dbReference>
<evidence type="ECO:0000256" key="3">
    <source>
        <dbReference type="ARBA" id="ARBA00023295"/>
    </source>
</evidence>
<dbReference type="CAZy" id="GH1">
    <property type="family name" value="Glycoside Hydrolase Family 1"/>
</dbReference>
<reference evidence="5" key="1">
    <citation type="submission" date="2007-02" db="EMBL/GenBank/DDBJ databases">
        <title>Complete sequence of Pyrobaculum calidifontis JCM 11548.</title>
        <authorList>
            <consortium name="US DOE Joint Genome Institute"/>
            <person name="Copeland A."/>
            <person name="Lucas S."/>
            <person name="Lapidus A."/>
            <person name="Barry K."/>
            <person name="Glavina del Rio T."/>
            <person name="Dalin E."/>
            <person name="Tice H."/>
            <person name="Pitluck S."/>
            <person name="Chain P."/>
            <person name="Malfatti S."/>
            <person name="Shin M."/>
            <person name="Vergez L."/>
            <person name="Schmutz J."/>
            <person name="Larimer F."/>
            <person name="Land M."/>
            <person name="Hauser L."/>
            <person name="Kyrpides N."/>
            <person name="Mikhailova N."/>
            <person name="Cozen A.E."/>
            <person name="Fitz-Gibbon S.T."/>
            <person name="House C.H."/>
            <person name="Saltikov C."/>
            <person name="Lowe T.M."/>
            <person name="Richardson P."/>
        </authorList>
    </citation>
    <scope>NUCLEOTIDE SEQUENCE [LARGE SCALE GENOMIC DNA]</scope>
    <source>
        <strain evidence="5">JCM 11548</strain>
    </source>
</reference>
<dbReference type="Gene3D" id="3.20.20.80">
    <property type="entry name" value="Glycosidases"/>
    <property type="match status" value="2"/>
</dbReference>
<dbReference type="Proteomes" id="UP000001431">
    <property type="component" value="Chromosome"/>
</dbReference>
<dbReference type="PANTHER" id="PTHR10353">
    <property type="entry name" value="GLYCOSYL HYDROLASE"/>
    <property type="match status" value="1"/>
</dbReference>
<evidence type="ECO:0000256" key="1">
    <source>
        <dbReference type="ARBA" id="ARBA00010838"/>
    </source>
</evidence>
<dbReference type="RefSeq" id="WP_011849314.1">
    <property type="nucleotide sequence ID" value="NC_009073.1"/>
</dbReference>
<dbReference type="GeneID" id="4908999"/>
<gene>
    <name evidence="5" type="ordered locus">Pcal_0630</name>
</gene>
<accession>A3MTT9</accession>
<proteinExistence type="inferred from homology"/>
<dbReference type="GO" id="GO:0005975">
    <property type="term" value="P:carbohydrate metabolic process"/>
    <property type="evidence" value="ECO:0007669"/>
    <property type="project" value="InterPro"/>
</dbReference>
<keyword evidence="2 5" id="KW-0378">Hydrolase</keyword>